<feature type="transmembrane region" description="Helical" evidence="1">
    <location>
        <begin position="984"/>
        <end position="1004"/>
    </location>
</feature>
<dbReference type="Pfam" id="PF00873">
    <property type="entry name" value="ACR_tran"/>
    <property type="match status" value="1"/>
</dbReference>
<feature type="transmembrane region" description="Helical" evidence="1">
    <location>
        <begin position="332"/>
        <end position="350"/>
    </location>
</feature>
<name>A0A110B1Q0_HALHR</name>
<feature type="transmembrane region" description="Helical" evidence="1">
    <location>
        <begin position="518"/>
        <end position="535"/>
    </location>
</feature>
<dbReference type="Gene3D" id="3.30.70.1320">
    <property type="entry name" value="Multidrug efflux transporter AcrB pore domain like"/>
    <property type="match status" value="1"/>
</dbReference>
<feature type="transmembrane region" description="Helical" evidence="1">
    <location>
        <begin position="852"/>
        <end position="871"/>
    </location>
</feature>
<dbReference type="Gene3D" id="3.30.2090.10">
    <property type="entry name" value="Multidrug efflux transporter AcrB TolC docking domain, DN and DC subdomains"/>
    <property type="match status" value="2"/>
</dbReference>
<dbReference type="KEGG" id="hhk:HH1059_09610"/>
<dbReference type="Gene3D" id="1.20.1640.10">
    <property type="entry name" value="Multidrug efflux transporter AcrB transmembrane domain"/>
    <property type="match status" value="2"/>
</dbReference>
<dbReference type="RefSeq" id="WP_096408901.1">
    <property type="nucleotide sequence ID" value="NZ_AP017372.2"/>
</dbReference>
<reference evidence="2" key="1">
    <citation type="submission" date="2016-02" db="EMBL/GenBank/DDBJ databases">
        <title>Halorhodospira halochloris DSM-1059 complete genome, version 2.</title>
        <authorList>
            <person name="Tsukatani Y."/>
        </authorList>
    </citation>
    <scope>NUCLEOTIDE SEQUENCE</scope>
    <source>
        <strain evidence="2">DSM 1059</strain>
    </source>
</reference>
<dbReference type="GO" id="GO:0005886">
    <property type="term" value="C:plasma membrane"/>
    <property type="evidence" value="ECO:0007669"/>
    <property type="project" value="TreeGrafter"/>
</dbReference>
<dbReference type="EMBL" id="AP017372">
    <property type="protein sequence ID" value="BAU57655.2"/>
    <property type="molecule type" value="Genomic_DNA"/>
</dbReference>
<protein>
    <submittedName>
        <fullName evidence="2">Acriflavin resistance protein</fullName>
    </submittedName>
</protein>
<dbReference type="SUPFAM" id="SSF82714">
    <property type="entry name" value="Multidrug efflux transporter AcrB TolC docking domain, DN and DC subdomains"/>
    <property type="match status" value="2"/>
</dbReference>
<organism evidence="2 3">
    <name type="scientific">Halorhodospira halochloris</name>
    <name type="common">Ectothiorhodospira halochloris</name>
    <dbReference type="NCBI Taxonomy" id="1052"/>
    <lineage>
        <taxon>Bacteria</taxon>
        <taxon>Pseudomonadati</taxon>
        <taxon>Pseudomonadota</taxon>
        <taxon>Gammaproteobacteria</taxon>
        <taxon>Chromatiales</taxon>
        <taxon>Ectothiorhodospiraceae</taxon>
        <taxon>Halorhodospira</taxon>
    </lineage>
</organism>
<dbReference type="Proteomes" id="UP000218890">
    <property type="component" value="Chromosome"/>
</dbReference>
<feature type="transmembrane region" description="Helical" evidence="1">
    <location>
        <begin position="904"/>
        <end position="925"/>
    </location>
</feature>
<proteinExistence type="predicted"/>
<dbReference type="InterPro" id="IPR001036">
    <property type="entry name" value="Acrflvin-R"/>
</dbReference>
<dbReference type="GO" id="GO:0042910">
    <property type="term" value="F:xenobiotic transmembrane transporter activity"/>
    <property type="evidence" value="ECO:0007669"/>
    <property type="project" value="TreeGrafter"/>
</dbReference>
<feature type="transmembrane region" description="Helical" evidence="1">
    <location>
        <begin position="429"/>
        <end position="449"/>
    </location>
</feature>
<dbReference type="SUPFAM" id="SSF82693">
    <property type="entry name" value="Multidrug efflux transporter AcrB pore domain, PN1, PN2, PC1 and PC2 subdomains"/>
    <property type="match status" value="3"/>
</dbReference>
<evidence type="ECO:0000256" key="1">
    <source>
        <dbReference type="SAM" id="Phobius"/>
    </source>
</evidence>
<feature type="transmembrane region" description="Helical" evidence="1">
    <location>
        <begin position="384"/>
        <end position="409"/>
    </location>
</feature>
<evidence type="ECO:0000313" key="3">
    <source>
        <dbReference type="Proteomes" id="UP000218890"/>
    </source>
</evidence>
<feature type="transmembrane region" description="Helical" evidence="1">
    <location>
        <begin position="357"/>
        <end position="378"/>
    </location>
</feature>
<dbReference type="Gene3D" id="3.30.70.1440">
    <property type="entry name" value="Multidrug efflux transporter AcrB pore domain"/>
    <property type="match status" value="1"/>
</dbReference>
<dbReference type="AlphaFoldDB" id="A0A110B1Q0"/>
<evidence type="ECO:0000313" key="2">
    <source>
        <dbReference type="EMBL" id="BAU57655.2"/>
    </source>
</evidence>
<dbReference type="PANTHER" id="PTHR32063:SF0">
    <property type="entry name" value="SWARMING MOTILITY PROTEIN SWRC"/>
    <property type="match status" value="1"/>
</dbReference>
<gene>
    <name evidence="2" type="ORF">HH1059_09610</name>
</gene>
<feature type="transmembrane region" description="Helical" evidence="1">
    <location>
        <begin position="878"/>
        <end position="898"/>
    </location>
</feature>
<accession>A0A110B1Q0</accession>
<feature type="transmembrane region" description="Helical" evidence="1">
    <location>
        <begin position="12"/>
        <end position="29"/>
    </location>
</feature>
<feature type="transmembrane region" description="Helical" evidence="1">
    <location>
        <begin position="953"/>
        <end position="972"/>
    </location>
</feature>
<keyword evidence="3" id="KW-1185">Reference proteome</keyword>
<sequence>MKLAAFCGQRPVFTVMVTLIAVILGLNSLDRLPIDLMPEVDYPTVRISASYEGAGPEEVESQVVERIENAVAPVAGVESIESTSAEGQGDVILSFAWGTDLDAAANDIRERIDRILPNLPDGVERPRLRFIDMSDRPVMVLGLASDLDPIELRRLAEDRVRDRLERIPGVGSVDIWGGLEREIEIAVDRGRLQAVGLALEDVRSALADADFEVAAGTREEGRHERGLRVPGRVTDLDTLATVVVGRGEDGARIRLADIAEVRDTHERETRRIRVDGVQGIRLGVRARTDANTVETARALRSEIEQLREDMPQIGLLVVRDTAVYIERSMANLGRTILFGGVLALLVMLVFMRDFRAAAVAGVAIPVSLVTTFTLVYFAGFTLNLMTLGGMALGVGLMVDNAIVVLESILARRERGMPAYRAAVEGTSEVAPAVTASTLTTLAIFLPLIFLEGLAGALFSQLAWVVGFALVASLLVAFTVVPMLAARLPQQRRRGPPRWYKRLEWGYRRLLSGALKQRGAVMVLAFSVVALAMALVPRLGTELMPDTDEGDLRISFEWEPGISLEFMDERMQHLEQQVLEHVPEVEHWDSSSGTGGFRAGGGHTSRIDMALVPLTERQRSTEEVADSLRREFANEVPGAEVRVRARGMRMMRGGAGADGEELSISVYGYQRETLDQIAKRIESLIEGVDGVTDVSFSMDDSSPEERLVIDRVRAADLNVPVSRIADTIEAAVAGARAGLYRAQGGEEVAIQVRLAQARQIEMEELLDLTVPSGDGEQIALRNVVDVVDGESPLTIERRDRQRVTTVVANIGERDLGSVVADVRDELAGLPLPRGYGWWIGGEYEEQAEALRQLTITLMLAVLLVYMVMASLYESLRNPFVVMFTVPFAGVGAVLMLWLTGTTINAQSFIGIIMLAGIVVNNGILIVDRANRSLRAGAPPRQAVLIAGRRRLRPVLMTSLTTGLALAPLAIGFGEGAEAQAPMARSVLGGLISGTLITLVVIPLVFTLMHRRRGGVVAGN</sequence>
<feature type="transmembrane region" description="Helical" evidence="1">
    <location>
        <begin position="461"/>
        <end position="484"/>
    </location>
</feature>
<keyword evidence="1" id="KW-1133">Transmembrane helix</keyword>
<dbReference type="PRINTS" id="PR00702">
    <property type="entry name" value="ACRIFLAVINRP"/>
</dbReference>
<dbReference type="InterPro" id="IPR027463">
    <property type="entry name" value="AcrB_DN_DC_subdom"/>
</dbReference>
<dbReference type="OrthoDB" id="9758297at2"/>
<dbReference type="PANTHER" id="PTHR32063">
    <property type="match status" value="1"/>
</dbReference>
<dbReference type="SUPFAM" id="SSF82866">
    <property type="entry name" value="Multidrug efflux transporter AcrB transmembrane domain"/>
    <property type="match status" value="2"/>
</dbReference>
<dbReference type="Gene3D" id="3.30.70.1430">
    <property type="entry name" value="Multidrug efflux transporter AcrB pore domain"/>
    <property type="match status" value="2"/>
</dbReference>
<keyword evidence="1" id="KW-0472">Membrane</keyword>
<keyword evidence="1" id="KW-0812">Transmembrane</keyword>